<evidence type="ECO:0000313" key="2">
    <source>
        <dbReference type="Proteomes" id="UP000531251"/>
    </source>
</evidence>
<dbReference type="Proteomes" id="UP000531251">
    <property type="component" value="Unassembled WGS sequence"/>
</dbReference>
<reference evidence="1 2" key="1">
    <citation type="submission" date="2020-03" db="EMBL/GenBank/DDBJ databases">
        <title>Genomic Encyclopedia of Type Strains, Phase IV (KMG-IV): sequencing the most valuable type-strain genomes for metagenomic binning, comparative biology and taxonomic classification.</title>
        <authorList>
            <person name="Goeker M."/>
        </authorList>
    </citation>
    <scope>NUCLEOTIDE SEQUENCE [LARGE SCALE GENOMIC DNA]</scope>
    <source>
        <strain evidence="1 2">DSM 7225</strain>
    </source>
</reference>
<name>A0A7X5Y0Y3_9SPHN</name>
<gene>
    <name evidence="1" type="ORF">GGR89_002956</name>
</gene>
<sequence>MLREDPICRYRLAGAPLYTLRSGSYAKLGPGDPVYPGMALAADQRGAIQYRSSFALGLVEF</sequence>
<proteinExistence type="predicted"/>
<comment type="caution">
    <text evidence="1">The sequence shown here is derived from an EMBL/GenBank/DDBJ whole genome shotgun (WGS) entry which is preliminary data.</text>
</comment>
<keyword evidence="2" id="KW-1185">Reference proteome</keyword>
<evidence type="ECO:0000313" key="1">
    <source>
        <dbReference type="EMBL" id="NJB98623.1"/>
    </source>
</evidence>
<protein>
    <submittedName>
        <fullName evidence="1">Uncharacterized protein</fullName>
    </submittedName>
</protein>
<organism evidence="1 2">
    <name type="scientific">Sphingomonas trueperi</name>
    <dbReference type="NCBI Taxonomy" id="53317"/>
    <lineage>
        <taxon>Bacteria</taxon>
        <taxon>Pseudomonadati</taxon>
        <taxon>Pseudomonadota</taxon>
        <taxon>Alphaproteobacteria</taxon>
        <taxon>Sphingomonadales</taxon>
        <taxon>Sphingomonadaceae</taxon>
        <taxon>Sphingomonas</taxon>
    </lineage>
</organism>
<dbReference type="EMBL" id="JAATJB010000009">
    <property type="protein sequence ID" value="NJB98623.1"/>
    <property type="molecule type" value="Genomic_DNA"/>
</dbReference>
<dbReference type="RefSeq" id="WP_125975299.1">
    <property type="nucleotide sequence ID" value="NZ_BAAADY010000011.1"/>
</dbReference>
<dbReference type="AlphaFoldDB" id="A0A7X5Y0Y3"/>
<accession>A0A7X5Y0Y3</accession>